<feature type="domain" description="Zn(2)-C6 fungal-type" evidence="4">
    <location>
        <begin position="5"/>
        <end position="35"/>
    </location>
</feature>
<feature type="region of interest" description="Disordered" evidence="3">
    <location>
        <begin position="107"/>
        <end position="151"/>
    </location>
</feature>
<name>A0A9P8W243_9HYPO</name>
<comment type="caution">
    <text evidence="5">The sequence shown here is derived from an EMBL/GenBank/DDBJ whole genome shotgun (WGS) entry which is preliminary data.</text>
</comment>
<dbReference type="CDD" id="cd00067">
    <property type="entry name" value="GAL4"/>
    <property type="match status" value="1"/>
</dbReference>
<reference evidence="5 6" key="1">
    <citation type="journal article" date="2021" name="Nat. Commun.">
        <title>Genetic determinants of endophytism in the Arabidopsis root mycobiome.</title>
        <authorList>
            <person name="Mesny F."/>
            <person name="Miyauchi S."/>
            <person name="Thiergart T."/>
            <person name="Pickel B."/>
            <person name="Atanasova L."/>
            <person name="Karlsson M."/>
            <person name="Huettel B."/>
            <person name="Barry K.W."/>
            <person name="Haridas S."/>
            <person name="Chen C."/>
            <person name="Bauer D."/>
            <person name="Andreopoulos W."/>
            <person name="Pangilinan J."/>
            <person name="LaButti K."/>
            <person name="Riley R."/>
            <person name="Lipzen A."/>
            <person name="Clum A."/>
            <person name="Drula E."/>
            <person name="Henrissat B."/>
            <person name="Kohler A."/>
            <person name="Grigoriev I.V."/>
            <person name="Martin F.M."/>
            <person name="Hacquard S."/>
        </authorList>
    </citation>
    <scope>NUCLEOTIDE SEQUENCE [LARGE SCALE GENOMIC DNA]</scope>
    <source>
        <strain evidence="5 6">MPI-CAGE-CH-0241</strain>
    </source>
</reference>
<protein>
    <submittedName>
        <fullName evidence="5">Fungal-specific transcription factor domain-containing protein</fullName>
    </submittedName>
</protein>
<sequence>MRKHSCWTCRIRHKKCDGSTPICRGCATLEIDCHYSTVKPDWMDNGDGQQRMAEQIKAQVRQSAKRRRGIALMESIVKDLSNVPADQQIASRLDDNASSLSRRESCLTAYPSQGPGRRPDTRSNPAKDQPDVSPHAPSESTRQDEPLDTLTSGTELGMGFITGYMDYVFPSLYPFYKPSILEGGRTWVLVLATNNPGFFCSIVSLSAYFFSIVPVIPGPGHETCAATTWKELQTQVASALLTVQHDLMTLGRRGVSSSLLESVTLMGNIVQYLGFEVAIRSGKWKMHLEAATNLFQQILEAHGDENGRRGIQRVLNKLCRGGSNPSYDVPSPYQGAFKFFSSVLLIKDIIASTSLGRPPKLTMFHCELEPNGGPPTLTTEAILGCQSWVFLILSDIAALDAWRKDEADVDELITADLSSRAASIESRIQACLTELDELESTRASKPRQHFEAFLQHTRCACDMHSFNEGCADVTRIWALAAHTYLRVVWGGWNMSDPQIRKNTMESIKIFRKMISPFWLRSLVWPFCVSGCVASQEEKAAFRAIGSSLHALQAFGTAREALSVLDTVWSKNDDINESAWDIGQCLRSLGYAVLLV</sequence>
<dbReference type="InterPro" id="IPR001138">
    <property type="entry name" value="Zn2Cys6_DnaBD"/>
</dbReference>
<evidence type="ECO:0000256" key="1">
    <source>
        <dbReference type="ARBA" id="ARBA00004123"/>
    </source>
</evidence>
<dbReference type="PROSITE" id="PS00463">
    <property type="entry name" value="ZN2_CY6_FUNGAL_1"/>
    <property type="match status" value="1"/>
</dbReference>
<accession>A0A9P8W243</accession>
<dbReference type="Gene3D" id="4.10.240.10">
    <property type="entry name" value="Zn(2)-C6 fungal-type DNA-binding domain"/>
    <property type="match status" value="1"/>
</dbReference>
<dbReference type="SMART" id="SM00066">
    <property type="entry name" value="GAL4"/>
    <property type="match status" value="1"/>
</dbReference>
<dbReference type="InterPro" id="IPR036864">
    <property type="entry name" value="Zn2-C6_fun-type_DNA-bd_sf"/>
</dbReference>
<dbReference type="GO" id="GO:0000981">
    <property type="term" value="F:DNA-binding transcription factor activity, RNA polymerase II-specific"/>
    <property type="evidence" value="ECO:0007669"/>
    <property type="project" value="InterPro"/>
</dbReference>
<proteinExistence type="predicted"/>
<evidence type="ECO:0000259" key="4">
    <source>
        <dbReference type="PROSITE" id="PS50048"/>
    </source>
</evidence>
<gene>
    <name evidence="5" type="ORF">B0T10DRAFT_492163</name>
</gene>
<dbReference type="SUPFAM" id="SSF57701">
    <property type="entry name" value="Zn2/Cys6 DNA-binding domain"/>
    <property type="match status" value="1"/>
</dbReference>
<comment type="subcellular location">
    <subcellularLocation>
        <location evidence="1">Nucleus</location>
    </subcellularLocation>
</comment>
<organism evidence="5 6">
    <name type="scientific">Thelonectria olida</name>
    <dbReference type="NCBI Taxonomy" id="1576542"/>
    <lineage>
        <taxon>Eukaryota</taxon>
        <taxon>Fungi</taxon>
        <taxon>Dikarya</taxon>
        <taxon>Ascomycota</taxon>
        <taxon>Pezizomycotina</taxon>
        <taxon>Sordariomycetes</taxon>
        <taxon>Hypocreomycetidae</taxon>
        <taxon>Hypocreales</taxon>
        <taxon>Nectriaceae</taxon>
        <taxon>Thelonectria</taxon>
    </lineage>
</organism>
<evidence type="ECO:0000256" key="2">
    <source>
        <dbReference type="ARBA" id="ARBA00023242"/>
    </source>
</evidence>
<dbReference type="PROSITE" id="PS50048">
    <property type="entry name" value="ZN2_CY6_FUNGAL_2"/>
    <property type="match status" value="1"/>
</dbReference>
<dbReference type="InterPro" id="IPR021858">
    <property type="entry name" value="Fun_TF"/>
</dbReference>
<dbReference type="GO" id="GO:0008270">
    <property type="term" value="F:zinc ion binding"/>
    <property type="evidence" value="ECO:0007669"/>
    <property type="project" value="InterPro"/>
</dbReference>
<dbReference type="AlphaFoldDB" id="A0A9P8W243"/>
<keyword evidence="6" id="KW-1185">Reference proteome</keyword>
<dbReference type="OrthoDB" id="3251668at2759"/>
<dbReference type="GO" id="GO:0005634">
    <property type="term" value="C:nucleus"/>
    <property type="evidence" value="ECO:0007669"/>
    <property type="project" value="UniProtKB-SubCell"/>
</dbReference>
<evidence type="ECO:0000313" key="5">
    <source>
        <dbReference type="EMBL" id="KAH6885192.1"/>
    </source>
</evidence>
<evidence type="ECO:0000256" key="3">
    <source>
        <dbReference type="SAM" id="MobiDB-lite"/>
    </source>
</evidence>
<dbReference type="PANTHER" id="PTHR37534">
    <property type="entry name" value="TRANSCRIPTIONAL ACTIVATOR PROTEIN UGA3"/>
    <property type="match status" value="1"/>
</dbReference>
<dbReference type="Pfam" id="PF11951">
    <property type="entry name" value="Fungal_trans_2"/>
    <property type="match status" value="1"/>
</dbReference>
<keyword evidence="2" id="KW-0539">Nucleus</keyword>
<dbReference type="PANTHER" id="PTHR37534:SF20">
    <property type="entry name" value="PRO1A C6 ZINK-FINGER PROTEIN"/>
    <property type="match status" value="1"/>
</dbReference>
<evidence type="ECO:0000313" key="6">
    <source>
        <dbReference type="Proteomes" id="UP000777438"/>
    </source>
</evidence>
<dbReference type="EMBL" id="JAGPYM010000018">
    <property type="protein sequence ID" value="KAH6885192.1"/>
    <property type="molecule type" value="Genomic_DNA"/>
</dbReference>
<dbReference type="Proteomes" id="UP000777438">
    <property type="component" value="Unassembled WGS sequence"/>
</dbReference>
<dbReference type="Pfam" id="PF00172">
    <property type="entry name" value="Zn_clus"/>
    <property type="match status" value="1"/>
</dbReference>